<protein>
    <submittedName>
        <fullName evidence="2">Uncharacterized protein</fullName>
    </submittedName>
</protein>
<reference evidence="2 3" key="1">
    <citation type="journal article" date="2016" name="Front. Microbiol.">
        <title>Fuerstia marisgermanicae gen. nov., sp. nov., an Unusual Member of the Phylum Planctomycetes from the German Wadden Sea.</title>
        <authorList>
            <person name="Kohn T."/>
            <person name="Heuer A."/>
            <person name="Jogler M."/>
            <person name="Vollmers J."/>
            <person name="Boedeker C."/>
            <person name="Bunk B."/>
            <person name="Rast P."/>
            <person name="Borchert D."/>
            <person name="Glockner I."/>
            <person name="Freese H.M."/>
            <person name="Klenk H.P."/>
            <person name="Overmann J."/>
            <person name="Kaster A.K."/>
            <person name="Rohde M."/>
            <person name="Wiegand S."/>
            <person name="Jogler C."/>
        </authorList>
    </citation>
    <scope>NUCLEOTIDE SEQUENCE [LARGE SCALE GENOMIC DNA]</scope>
    <source>
        <strain evidence="2 3">NH11</strain>
    </source>
</reference>
<dbReference type="Gene3D" id="3.40.50.1820">
    <property type="entry name" value="alpha/beta hydrolase"/>
    <property type="match status" value="1"/>
</dbReference>
<feature type="signal peptide" evidence="1">
    <location>
        <begin position="1"/>
        <end position="24"/>
    </location>
</feature>
<dbReference type="Proteomes" id="UP000187735">
    <property type="component" value="Chromosome"/>
</dbReference>
<feature type="chain" id="PRO_5010177002" evidence="1">
    <location>
        <begin position="25"/>
        <end position="302"/>
    </location>
</feature>
<name>A0A1P8WQB4_9PLAN</name>
<sequence precursor="true">MPSYYLTTSFCLLICNFLSKPAGAQLPDIRSVKPDLIVPEMTDDEPAAGRRVKLSLNSWQNSEAYHVLYLPRDWQPDKHYPVLVEWTGNGNYRSKIGDVSTGLPEDSKLGYGLSGGDGFIWLSLPYLNGAGDDVAITWWGDPPDYDPEPTLRYCREAVATVCQDYSGDKDRVVLCGFSRGAIAGNYLGLHDDKTSKLWCGFFFYSHYDGVRNWPYPNSDRTAALTRLQRLKGRPQFICHEGAGIDATRDYLVPLVRDGNLTFAKTGFRNHNNEWILRPSKARDAARKWLTDQTRRKKPSDRR</sequence>
<dbReference type="STRING" id="1891926.Fuma_05913"/>
<dbReference type="KEGG" id="fmr:Fuma_05913"/>
<organism evidence="2 3">
    <name type="scientific">Fuerstiella marisgermanici</name>
    <dbReference type="NCBI Taxonomy" id="1891926"/>
    <lineage>
        <taxon>Bacteria</taxon>
        <taxon>Pseudomonadati</taxon>
        <taxon>Planctomycetota</taxon>
        <taxon>Planctomycetia</taxon>
        <taxon>Planctomycetales</taxon>
        <taxon>Planctomycetaceae</taxon>
        <taxon>Fuerstiella</taxon>
    </lineage>
</organism>
<dbReference type="OrthoDB" id="253099at2"/>
<dbReference type="EMBL" id="CP017641">
    <property type="protein sequence ID" value="APZ96245.1"/>
    <property type="molecule type" value="Genomic_DNA"/>
</dbReference>
<evidence type="ECO:0000313" key="2">
    <source>
        <dbReference type="EMBL" id="APZ96245.1"/>
    </source>
</evidence>
<keyword evidence="1" id="KW-0732">Signal</keyword>
<dbReference type="SUPFAM" id="SSF53474">
    <property type="entry name" value="alpha/beta-Hydrolases"/>
    <property type="match status" value="1"/>
</dbReference>
<evidence type="ECO:0000256" key="1">
    <source>
        <dbReference type="SAM" id="SignalP"/>
    </source>
</evidence>
<dbReference type="AlphaFoldDB" id="A0A1P8WQB4"/>
<gene>
    <name evidence="2" type="ORF">Fuma_05913</name>
</gene>
<dbReference type="InterPro" id="IPR029058">
    <property type="entry name" value="AB_hydrolase_fold"/>
</dbReference>
<dbReference type="RefSeq" id="WP_077027295.1">
    <property type="nucleotide sequence ID" value="NZ_CP017641.1"/>
</dbReference>
<proteinExistence type="predicted"/>
<evidence type="ECO:0000313" key="3">
    <source>
        <dbReference type="Proteomes" id="UP000187735"/>
    </source>
</evidence>
<accession>A0A1P8WQB4</accession>
<keyword evidence="3" id="KW-1185">Reference proteome</keyword>